<organism evidence="2 3">
    <name type="scientific">Panagrellus redivivus</name>
    <name type="common">Microworm</name>
    <dbReference type="NCBI Taxonomy" id="6233"/>
    <lineage>
        <taxon>Eukaryota</taxon>
        <taxon>Metazoa</taxon>
        <taxon>Ecdysozoa</taxon>
        <taxon>Nematoda</taxon>
        <taxon>Chromadorea</taxon>
        <taxon>Rhabditida</taxon>
        <taxon>Tylenchina</taxon>
        <taxon>Panagrolaimomorpha</taxon>
        <taxon>Panagrolaimoidea</taxon>
        <taxon>Panagrolaimidae</taxon>
        <taxon>Panagrellus</taxon>
    </lineage>
</organism>
<dbReference type="PROSITE" id="PS51194">
    <property type="entry name" value="HELICASE_CTER"/>
    <property type="match status" value="2"/>
</dbReference>
<dbReference type="WBParaSite" id="Pan_g7386.t1">
    <property type="protein sequence ID" value="Pan_g7386.t1"/>
    <property type="gene ID" value="Pan_g7386"/>
</dbReference>
<evidence type="ECO:0000259" key="1">
    <source>
        <dbReference type="PROSITE" id="PS51194"/>
    </source>
</evidence>
<reference evidence="3" key="2">
    <citation type="submission" date="2020-10" db="UniProtKB">
        <authorList>
            <consortium name="WormBaseParasite"/>
        </authorList>
    </citation>
    <scope>IDENTIFICATION</scope>
</reference>
<dbReference type="Gene3D" id="3.40.50.300">
    <property type="entry name" value="P-loop containing nucleotide triphosphate hydrolases"/>
    <property type="match status" value="2"/>
</dbReference>
<dbReference type="InterPro" id="IPR027417">
    <property type="entry name" value="P-loop_NTPase"/>
</dbReference>
<feature type="domain" description="Helicase C-terminal" evidence="1">
    <location>
        <begin position="27"/>
        <end position="171"/>
    </location>
</feature>
<sequence>MDITKCFYPKAKGHYYMKLEKSDKTRMLLHILDGINFDQIIICLNSVSNCKVISDILLEHNIQSVTLHDKLSSEERLVCYQKLNNSKRRILVTTNLANFCLHIQGANIVIIYDMPATQLDYMYNAMCIGPFCSKNLSITFVETLNHIRRLYGMGTHATSISELSTDVDPKLYNELSVKSNVPLQYYMDIDERDKESTLLTILDSFDFHKAVIFVNCSAACKPVMKFLNKMGYKAVSLHGAVSEKQRRKRYFLFLQRRAIIVATNFGECGLMIKGVSIVINYDMPKTTDEYYNRVICADDFSGSGLVILFAVSQREDNFLDEIEERLNVTISYIPQELEINNSILKGKYDAISKKPFWVEEGWPEEEIVWQKECDDNIVSDFWHLFHND</sequence>
<dbReference type="SMART" id="SM00490">
    <property type="entry name" value="HELICc"/>
    <property type="match status" value="2"/>
</dbReference>
<evidence type="ECO:0000313" key="3">
    <source>
        <dbReference type="WBParaSite" id="Pan_g7386.t1"/>
    </source>
</evidence>
<reference evidence="2" key="1">
    <citation type="journal article" date="2013" name="Genetics">
        <title>The draft genome and transcriptome of Panagrellus redivivus are shaped by the harsh demands of a free-living lifestyle.</title>
        <authorList>
            <person name="Srinivasan J."/>
            <person name="Dillman A.R."/>
            <person name="Macchietto M.G."/>
            <person name="Heikkinen L."/>
            <person name="Lakso M."/>
            <person name="Fracchia K.M."/>
            <person name="Antoshechkin I."/>
            <person name="Mortazavi A."/>
            <person name="Wong G."/>
            <person name="Sternberg P.W."/>
        </authorList>
    </citation>
    <scope>NUCLEOTIDE SEQUENCE [LARGE SCALE GENOMIC DNA]</scope>
    <source>
        <strain evidence="2">MT8872</strain>
    </source>
</reference>
<keyword evidence="2" id="KW-1185">Reference proteome</keyword>
<dbReference type="PANTHER" id="PTHR47958">
    <property type="entry name" value="ATP-DEPENDENT RNA HELICASE DBP3"/>
    <property type="match status" value="1"/>
</dbReference>
<evidence type="ECO:0000313" key="2">
    <source>
        <dbReference type="Proteomes" id="UP000492821"/>
    </source>
</evidence>
<dbReference type="AlphaFoldDB" id="A0A7E4W5J9"/>
<dbReference type="Pfam" id="PF00271">
    <property type="entry name" value="Helicase_C"/>
    <property type="match status" value="2"/>
</dbReference>
<proteinExistence type="predicted"/>
<dbReference type="SUPFAM" id="SSF52540">
    <property type="entry name" value="P-loop containing nucleoside triphosphate hydrolases"/>
    <property type="match status" value="2"/>
</dbReference>
<protein>
    <submittedName>
        <fullName evidence="3">Helicase C-terminal domain-containing protein</fullName>
    </submittedName>
</protein>
<accession>A0A7E4W5J9</accession>
<feature type="domain" description="Helicase C-terminal" evidence="1">
    <location>
        <begin position="200"/>
        <end position="341"/>
    </location>
</feature>
<name>A0A7E4W5J9_PANRE</name>
<dbReference type="Proteomes" id="UP000492821">
    <property type="component" value="Unassembled WGS sequence"/>
</dbReference>
<dbReference type="InterPro" id="IPR001650">
    <property type="entry name" value="Helicase_C-like"/>
</dbReference>